<dbReference type="GO" id="GO:0005886">
    <property type="term" value="C:plasma membrane"/>
    <property type="evidence" value="ECO:0007669"/>
    <property type="project" value="TreeGrafter"/>
</dbReference>
<proteinExistence type="predicted"/>
<dbReference type="PANTHER" id="PTHR11733">
    <property type="entry name" value="ZINC METALLOPROTEASE FAMILY M13 NEPRILYSIN-RELATED"/>
    <property type="match status" value="1"/>
</dbReference>
<dbReference type="Proteomes" id="UP000230423">
    <property type="component" value="Unassembled WGS sequence"/>
</dbReference>
<dbReference type="InterPro" id="IPR018497">
    <property type="entry name" value="Peptidase_M13_C"/>
</dbReference>
<name>A0A2G9TI23_TELCI</name>
<feature type="domain" description="Peptidase M13 C-terminal" evidence="1">
    <location>
        <begin position="22"/>
        <end position="119"/>
    </location>
</feature>
<dbReference type="InterPro" id="IPR024079">
    <property type="entry name" value="MetalloPept_cat_dom_sf"/>
</dbReference>
<dbReference type="GO" id="GO:0016485">
    <property type="term" value="P:protein processing"/>
    <property type="evidence" value="ECO:0007669"/>
    <property type="project" value="TreeGrafter"/>
</dbReference>
<accession>A0A2G9TI23</accession>
<protein>
    <submittedName>
        <fullName evidence="2">Peptidase family M13</fullName>
    </submittedName>
</protein>
<dbReference type="PROSITE" id="PS51885">
    <property type="entry name" value="NEPRILYSIN"/>
    <property type="match status" value="1"/>
</dbReference>
<dbReference type="OrthoDB" id="6475849at2759"/>
<dbReference type="EMBL" id="KZ364944">
    <property type="protein sequence ID" value="PIO57548.1"/>
    <property type="molecule type" value="Genomic_DNA"/>
</dbReference>
<dbReference type="Gene3D" id="3.40.390.10">
    <property type="entry name" value="Collagenase (Catalytic Domain)"/>
    <property type="match status" value="1"/>
</dbReference>
<dbReference type="AlphaFoldDB" id="A0A2G9TI23"/>
<evidence type="ECO:0000259" key="1">
    <source>
        <dbReference type="Pfam" id="PF01431"/>
    </source>
</evidence>
<sequence>MFERRSTKDVARIERLDSEARNSLYENIADNIGLEVALKAWQAKGEDSFRKLAGLNLNADQVFFVSYAQSWCALKSKQQRGVHMLEKTRVMGALQNSKEFSDVFSCPVGSPMNPKQKCALW</sequence>
<dbReference type="GO" id="GO:0004222">
    <property type="term" value="F:metalloendopeptidase activity"/>
    <property type="evidence" value="ECO:0007669"/>
    <property type="project" value="InterPro"/>
</dbReference>
<dbReference type="SUPFAM" id="SSF55486">
    <property type="entry name" value="Metalloproteases ('zincins'), catalytic domain"/>
    <property type="match status" value="1"/>
</dbReference>
<reference evidence="2 3" key="1">
    <citation type="submission" date="2015-09" db="EMBL/GenBank/DDBJ databases">
        <title>Draft genome of the parasitic nematode Teladorsagia circumcincta isolate WARC Sus (inbred).</title>
        <authorList>
            <person name="Mitreva M."/>
        </authorList>
    </citation>
    <scope>NUCLEOTIDE SEQUENCE [LARGE SCALE GENOMIC DNA]</scope>
    <source>
        <strain evidence="2 3">S</strain>
    </source>
</reference>
<organism evidence="2 3">
    <name type="scientific">Teladorsagia circumcincta</name>
    <name type="common">Brown stomach worm</name>
    <name type="synonym">Ostertagia circumcincta</name>
    <dbReference type="NCBI Taxonomy" id="45464"/>
    <lineage>
        <taxon>Eukaryota</taxon>
        <taxon>Metazoa</taxon>
        <taxon>Ecdysozoa</taxon>
        <taxon>Nematoda</taxon>
        <taxon>Chromadorea</taxon>
        <taxon>Rhabditida</taxon>
        <taxon>Rhabditina</taxon>
        <taxon>Rhabditomorpha</taxon>
        <taxon>Strongyloidea</taxon>
        <taxon>Trichostrongylidae</taxon>
        <taxon>Teladorsagia</taxon>
    </lineage>
</organism>
<keyword evidence="3" id="KW-1185">Reference proteome</keyword>
<dbReference type="InterPro" id="IPR000718">
    <property type="entry name" value="Peptidase_M13"/>
</dbReference>
<evidence type="ECO:0000313" key="3">
    <source>
        <dbReference type="Proteomes" id="UP000230423"/>
    </source>
</evidence>
<dbReference type="Pfam" id="PF01431">
    <property type="entry name" value="Peptidase_M13"/>
    <property type="match status" value="1"/>
</dbReference>
<gene>
    <name evidence="2" type="ORF">TELCIR_21038</name>
</gene>
<dbReference type="PANTHER" id="PTHR11733:SF133">
    <property type="entry name" value="PHOSPHATE-REGULATING NEUTRAL ENDOPEPTIDASE PHEX"/>
    <property type="match status" value="1"/>
</dbReference>
<evidence type="ECO:0000313" key="2">
    <source>
        <dbReference type="EMBL" id="PIO57548.1"/>
    </source>
</evidence>